<dbReference type="Gene3D" id="1.10.760.10">
    <property type="entry name" value="Cytochrome c-like domain"/>
    <property type="match status" value="2"/>
</dbReference>
<dbReference type="InterPro" id="IPR036909">
    <property type="entry name" value="Cyt_c-like_dom_sf"/>
</dbReference>
<proteinExistence type="predicted"/>
<feature type="domain" description="Cytochrome c" evidence="11">
    <location>
        <begin position="113"/>
        <end position="201"/>
    </location>
</feature>
<dbReference type="PANTHER" id="PTHR33751:SF9">
    <property type="entry name" value="CYTOCHROME C4"/>
    <property type="match status" value="1"/>
</dbReference>
<evidence type="ECO:0000256" key="10">
    <source>
        <dbReference type="SAM" id="SignalP"/>
    </source>
</evidence>
<evidence type="ECO:0000256" key="1">
    <source>
        <dbReference type="ARBA" id="ARBA00004418"/>
    </source>
</evidence>
<dbReference type="EMBL" id="SACM01000001">
    <property type="protein sequence ID" value="RVT87818.1"/>
    <property type="molecule type" value="Genomic_DNA"/>
</dbReference>
<dbReference type="PIRSF" id="PIRSF000005">
    <property type="entry name" value="Cytochrome_c4"/>
    <property type="match status" value="1"/>
</dbReference>
<dbReference type="GO" id="GO:0042597">
    <property type="term" value="C:periplasmic space"/>
    <property type="evidence" value="ECO:0007669"/>
    <property type="project" value="UniProtKB-SubCell"/>
</dbReference>
<organism evidence="12 13">
    <name type="scientific">Inhella crocodyli</name>
    <dbReference type="NCBI Taxonomy" id="2499851"/>
    <lineage>
        <taxon>Bacteria</taxon>
        <taxon>Pseudomonadati</taxon>
        <taxon>Pseudomonadota</taxon>
        <taxon>Betaproteobacteria</taxon>
        <taxon>Burkholderiales</taxon>
        <taxon>Sphaerotilaceae</taxon>
        <taxon>Inhella</taxon>
    </lineage>
</organism>
<evidence type="ECO:0000256" key="4">
    <source>
        <dbReference type="ARBA" id="ARBA00022723"/>
    </source>
</evidence>
<dbReference type="PANTHER" id="PTHR33751">
    <property type="entry name" value="CBB3-TYPE CYTOCHROME C OXIDASE SUBUNIT FIXP"/>
    <property type="match status" value="1"/>
</dbReference>
<comment type="PTM">
    <text evidence="8">Binds 2 heme c groups covalently per subunit.</text>
</comment>
<keyword evidence="2" id="KW-0813">Transport</keyword>
<keyword evidence="4 9" id="KW-0479">Metal-binding</keyword>
<keyword evidence="10" id="KW-0732">Signal</keyword>
<accession>A0A3S2WTY7</accession>
<evidence type="ECO:0000256" key="9">
    <source>
        <dbReference type="PIRSR" id="PIRSR000005-2"/>
    </source>
</evidence>
<evidence type="ECO:0000256" key="6">
    <source>
        <dbReference type="ARBA" id="ARBA00022982"/>
    </source>
</evidence>
<dbReference type="SUPFAM" id="SSF46626">
    <property type="entry name" value="Cytochrome c"/>
    <property type="match status" value="2"/>
</dbReference>
<feature type="signal peptide" evidence="10">
    <location>
        <begin position="1"/>
        <end position="22"/>
    </location>
</feature>
<feature type="chain" id="PRO_5018769343" evidence="10">
    <location>
        <begin position="23"/>
        <end position="201"/>
    </location>
</feature>
<evidence type="ECO:0000256" key="3">
    <source>
        <dbReference type="ARBA" id="ARBA00022617"/>
    </source>
</evidence>
<keyword evidence="6" id="KW-0249">Electron transport</keyword>
<feature type="binding site" description="covalent" evidence="8">
    <location>
        <position position="37"/>
    </location>
    <ligand>
        <name>heme c</name>
        <dbReference type="ChEBI" id="CHEBI:61717"/>
        <label>1</label>
    </ligand>
</feature>
<comment type="subcellular location">
    <subcellularLocation>
        <location evidence="1">Periplasm</location>
    </subcellularLocation>
</comment>
<keyword evidence="7 9" id="KW-0408">Iron</keyword>
<evidence type="ECO:0000313" key="13">
    <source>
        <dbReference type="Proteomes" id="UP000288587"/>
    </source>
</evidence>
<feature type="binding site" description="covalent" evidence="8">
    <location>
        <position position="137"/>
    </location>
    <ligand>
        <name>heme c</name>
        <dbReference type="ChEBI" id="CHEBI:61717"/>
        <label>2</label>
    </ligand>
</feature>
<evidence type="ECO:0000256" key="7">
    <source>
        <dbReference type="ARBA" id="ARBA00023004"/>
    </source>
</evidence>
<reference evidence="12 13" key="1">
    <citation type="submission" date="2019-01" db="EMBL/GenBank/DDBJ databases">
        <authorList>
            <person name="Chen W.-M."/>
        </authorList>
    </citation>
    <scope>NUCLEOTIDE SEQUENCE [LARGE SCALE GENOMIC DNA]</scope>
    <source>
        <strain evidence="12 13">CCP-18</strain>
    </source>
</reference>
<dbReference type="InterPro" id="IPR050597">
    <property type="entry name" value="Cytochrome_c_Oxidase_Subunit"/>
</dbReference>
<dbReference type="GO" id="GO:0020037">
    <property type="term" value="F:heme binding"/>
    <property type="evidence" value="ECO:0007669"/>
    <property type="project" value="InterPro"/>
</dbReference>
<dbReference type="Pfam" id="PF00034">
    <property type="entry name" value="Cytochrom_C"/>
    <property type="match status" value="1"/>
</dbReference>
<dbReference type="GO" id="GO:0009055">
    <property type="term" value="F:electron transfer activity"/>
    <property type="evidence" value="ECO:0007669"/>
    <property type="project" value="InterPro"/>
</dbReference>
<keyword evidence="5" id="KW-0574">Periplasm</keyword>
<feature type="binding site" description="covalent" evidence="8">
    <location>
        <position position="134"/>
    </location>
    <ligand>
        <name>heme c</name>
        <dbReference type="ChEBI" id="CHEBI:61717"/>
        <label>2</label>
    </ligand>
</feature>
<dbReference type="Pfam" id="PF13442">
    <property type="entry name" value="Cytochrome_CBB3"/>
    <property type="match status" value="1"/>
</dbReference>
<keyword evidence="13" id="KW-1185">Reference proteome</keyword>
<gene>
    <name evidence="12" type="ORF">EOD73_02005</name>
</gene>
<evidence type="ECO:0000256" key="2">
    <source>
        <dbReference type="ARBA" id="ARBA00022448"/>
    </source>
</evidence>
<dbReference type="PROSITE" id="PS51007">
    <property type="entry name" value="CYTC"/>
    <property type="match status" value="2"/>
</dbReference>
<dbReference type="OrthoDB" id="5295860at2"/>
<evidence type="ECO:0000256" key="8">
    <source>
        <dbReference type="PIRSR" id="PIRSR000005-1"/>
    </source>
</evidence>
<dbReference type="InterPro" id="IPR009056">
    <property type="entry name" value="Cyt_c-like_dom"/>
</dbReference>
<name>A0A3S2WTY7_9BURK</name>
<dbReference type="GO" id="GO:0005506">
    <property type="term" value="F:iron ion binding"/>
    <property type="evidence" value="ECO:0007669"/>
    <property type="project" value="InterPro"/>
</dbReference>
<feature type="binding site" description="axial binding residue" evidence="9">
    <location>
        <position position="138"/>
    </location>
    <ligand>
        <name>heme c</name>
        <dbReference type="ChEBI" id="CHEBI:61717"/>
        <label>2</label>
    </ligand>
    <ligandPart>
        <name>Fe</name>
        <dbReference type="ChEBI" id="CHEBI:18248"/>
    </ligandPart>
</feature>
<feature type="binding site" description="axial binding residue" evidence="9">
    <location>
        <position position="178"/>
    </location>
    <ligand>
        <name>heme c</name>
        <dbReference type="ChEBI" id="CHEBI:61717"/>
        <label>2</label>
    </ligand>
    <ligandPart>
        <name>Fe</name>
        <dbReference type="ChEBI" id="CHEBI:18248"/>
    </ligandPart>
</feature>
<feature type="binding site" description="covalent" evidence="8">
    <location>
        <position position="40"/>
    </location>
    <ligand>
        <name>heme c</name>
        <dbReference type="ChEBI" id="CHEBI:61717"/>
        <label>1</label>
    </ligand>
</feature>
<dbReference type="RefSeq" id="WP_127680375.1">
    <property type="nucleotide sequence ID" value="NZ_SACM01000001.1"/>
</dbReference>
<dbReference type="AlphaFoldDB" id="A0A3S2WTY7"/>
<feature type="binding site" description="axial binding residue" evidence="9">
    <location>
        <position position="80"/>
    </location>
    <ligand>
        <name>heme c</name>
        <dbReference type="ChEBI" id="CHEBI:61717"/>
        <label>1</label>
    </ligand>
    <ligandPart>
        <name>Fe</name>
        <dbReference type="ChEBI" id="CHEBI:18248"/>
    </ligandPart>
</feature>
<sequence length="201" mass="21216">MTLRPAIAVVLSATLLAPGAQANPDMAKAEEIVQGKCFLCHGMAGESSSPVFPRLAGQNASYVARQLADYQSGKRKSSTMQAMVEGLSPAEMQALGAWAAAQPTMGHPVDDSDLAGVGRFVYLRGNPYNGVAACASCHGTDAHGSATLPRLAGQHAQYTENQLKQFNRRERTNDNAVMHSIASKLSELEVKAVAAYLSGLK</sequence>
<dbReference type="InterPro" id="IPR024167">
    <property type="entry name" value="Cytochrome_c4-like"/>
</dbReference>
<feature type="binding site" description="axial binding residue" evidence="9">
    <location>
        <position position="41"/>
    </location>
    <ligand>
        <name>heme c</name>
        <dbReference type="ChEBI" id="CHEBI:61717"/>
        <label>1</label>
    </ligand>
    <ligandPart>
        <name>Fe</name>
        <dbReference type="ChEBI" id="CHEBI:18248"/>
    </ligandPart>
</feature>
<evidence type="ECO:0000256" key="5">
    <source>
        <dbReference type="ARBA" id="ARBA00022764"/>
    </source>
</evidence>
<feature type="domain" description="Cytochrome c" evidence="11">
    <location>
        <begin position="24"/>
        <end position="103"/>
    </location>
</feature>
<dbReference type="Proteomes" id="UP000288587">
    <property type="component" value="Unassembled WGS sequence"/>
</dbReference>
<evidence type="ECO:0000259" key="11">
    <source>
        <dbReference type="PROSITE" id="PS51007"/>
    </source>
</evidence>
<protein>
    <submittedName>
        <fullName evidence="12">Cytochrome c4</fullName>
    </submittedName>
</protein>
<evidence type="ECO:0000313" key="12">
    <source>
        <dbReference type="EMBL" id="RVT87818.1"/>
    </source>
</evidence>
<keyword evidence="3 8" id="KW-0349">Heme</keyword>
<comment type="caution">
    <text evidence="12">The sequence shown here is derived from an EMBL/GenBank/DDBJ whole genome shotgun (WGS) entry which is preliminary data.</text>
</comment>